<protein>
    <submittedName>
        <fullName evidence="14">Putative GPI ethanolamine phosphate transferase 2</fullName>
    </submittedName>
</protein>
<feature type="transmembrane region" description="Helical" evidence="12">
    <location>
        <begin position="642"/>
        <end position="660"/>
    </location>
</feature>
<keyword evidence="10" id="KW-0325">Glycoprotein</keyword>
<evidence type="ECO:0000256" key="12">
    <source>
        <dbReference type="SAM" id="Phobius"/>
    </source>
</evidence>
<accession>A0A2G8K2S5</accession>
<dbReference type="InterPro" id="IPR045687">
    <property type="entry name" value="PIGG/GPI7_C"/>
</dbReference>
<dbReference type="SUPFAM" id="SSF53649">
    <property type="entry name" value="Alkaline phosphatase-like"/>
    <property type="match status" value="1"/>
</dbReference>
<feature type="transmembrane region" description="Helical" evidence="12">
    <location>
        <begin position="470"/>
        <end position="491"/>
    </location>
</feature>
<evidence type="ECO:0000259" key="13">
    <source>
        <dbReference type="Pfam" id="PF19316"/>
    </source>
</evidence>
<dbReference type="Pfam" id="PF19316">
    <property type="entry name" value="PIGO_PIGG"/>
    <property type="match status" value="2"/>
</dbReference>
<evidence type="ECO:0000256" key="8">
    <source>
        <dbReference type="ARBA" id="ARBA00022989"/>
    </source>
</evidence>
<feature type="transmembrane region" description="Helical" evidence="12">
    <location>
        <begin position="712"/>
        <end position="729"/>
    </location>
</feature>
<dbReference type="Gene3D" id="3.40.720.10">
    <property type="entry name" value="Alkaline Phosphatase, subunit A"/>
    <property type="match status" value="1"/>
</dbReference>
<dbReference type="InterPro" id="IPR002591">
    <property type="entry name" value="Phosphodiest/P_Trfase"/>
</dbReference>
<keyword evidence="4" id="KW-0337">GPI-anchor biosynthesis</keyword>
<feature type="transmembrane region" description="Helical" evidence="12">
    <location>
        <begin position="827"/>
        <end position="848"/>
    </location>
</feature>
<evidence type="ECO:0000256" key="1">
    <source>
        <dbReference type="ARBA" id="ARBA00004477"/>
    </source>
</evidence>
<dbReference type="InterPro" id="IPR037674">
    <property type="entry name" value="PIG-G_N"/>
</dbReference>
<feature type="domain" description="GPI ethanolamine phosphate transferase 2 C-terminal" evidence="13">
    <location>
        <begin position="557"/>
        <end position="710"/>
    </location>
</feature>
<evidence type="ECO:0000256" key="5">
    <source>
        <dbReference type="ARBA" id="ARBA00022679"/>
    </source>
</evidence>
<keyword evidence="8 12" id="KW-1133">Transmembrane helix</keyword>
<feature type="transmembrane region" description="Helical" evidence="12">
    <location>
        <begin position="688"/>
        <end position="706"/>
    </location>
</feature>
<evidence type="ECO:0000256" key="11">
    <source>
        <dbReference type="SAM" id="MobiDB-lite"/>
    </source>
</evidence>
<dbReference type="EMBL" id="MRZV01000947">
    <property type="protein sequence ID" value="PIK42265.1"/>
    <property type="molecule type" value="Genomic_DNA"/>
</dbReference>
<keyword evidence="7" id="KW-0256">Endoplasmic reticulum</keyword>
<dbReference type="GO" id="GO:0005789">
    <property type="term" value="C:endoplasmic reticulum membrane"/>
    <property type="evidence" value="ECO:0007669"/>
    <property type="project" value="UniProtKB-SubCell"/>
</dbReference>
<dbReference type="GO" id="GO:0006506">
    <property type="term" value="P:GPI anchor biosynthetic process"/>
    <property type="evidence" value="ECO:0007669"/>
    <property type="project" value="UniProtKB-UniPathway"/>
</dbReference>
<gene>
    <name evidence="14" type="ORF">BSL78_20874</name>
</gene>
<comment type="similarity">
    <text evidence="3">Belongs to the PIGG/PIGN/PIGO family. PIGG subfamily.</text>
</comment>
<comment type="caution">
    <text evidence="14">The sequence shown here is derived from an EMBL/GenBank/DDBJ whole genome shotgun (WGS) entry which is preliminary data.</text>
</comment>
<dbReference type="InterPro" id="IPR017850">
    <property type="entry name" value="Alkaline_phosphatase_core_sf"/>
</dbReference>
<feature type="transmembrane region" description="Helical" evidence="12">
    <location>
        <begin position="616"/>
        <end position="636"/>
    </location>
</feature>
<keyword evidence="6 12" id="KW-0812">Transmembrane</keyword>
<dbReference type="UniPathway" id="UPA00196"/>
<dbReference type="Proteomes" id="UP000230750">
    <property type="component" value="Unassembled WGS sequence"/>
</dbReference>
<feature type="transmembrane region" description="Helical" evidence="12">
    <location>
        <begin position="549"/>
        <end position="571"/>
    </location>
</feature>
<dbReference type="STRING" id="307972.A0A2G8K2S5"/>
<comment type="pathway">
    <text evidence="2">Glycolipid biosynthesis; glycosylphosphatidylinositol-anchor biosynthesis.</text>
</comment>
<evidence type="ECO:0000256" key="3">
    <source>
        <dbReference type="ARBA" id="ARBA00005315"/>
    </source>
</evidence>
<feature type="transmembrane region" description="Helical" evidence="12">
    <location>
        <begin position="503"/>
        <end position="529"/>
    </location>
</feature>
<dbReference type="CDD" id="cd16024">
    <property type="entry name" value="GPI_EPT_2"/>
    <property type="match status" value="1"/>
</dbReference>
<keyword evidence="15" id="KW-1185">Reference proteome</keyword>
<evidence type="ECO:0000256" key="6">
    <source>
        <dbReference type="ARBA" id="ARBA00022692"/>
    </source>
</evidence>
<evidence type="ECO:0000256" key="9">
    <source>
        <dbReference type="ARBA" id="ARBA00023136"/>
    </source>
</evidence>
<evidence type="ECO:0000313" key="15">
    <source>
        <dbReference type="Proteomes" id="UP000230750"/>
    </source>
</evidence>
<feature type="domain" description="GPI ethanolamine phosphate transferase 2 C-terminal" evidence="13">
    <location>
        <begin position="810"/>
        <end position="915"/>
    </location>
</feature>
<keyword evidence="5 14" id="KW-0808">Transferase</keyword>
<evidence type="ECO:0000313" key="14">
    <source>
        <dbReference type="EMBL" id="PIK42265.1"/>
    </source>
</evidence>
<dbReference type="PANTHER" id="PTHR23072:SF0">
    <property type="entry name" value="GPI ETHANOLAMINE PHOSPHATE TRANSFERASE 2"/>
    <property type="match status" value="1"/>
</dbReference>
<feature type="transmembrane region" description="Helical" evidence="12">
    <location>
        <begin position="893"/>
        <end position="914"/>
    </location>
</feature>
<proteinExistence type="inferred from homology"/>
<dbReference type="InterPro" id="IPR039527">
    <property type="entry name" value="PIGG/GPI7"/>
</dbReference>
<dbReference type="OrthoDB" id="272139at2759"/>
<dbReference type="AlphaFoldDB" id="A0A2G8K2S5"/>
<evidence type="ECO:0000256" key="2">
    <source>
        <dbReference type="ARBA" id="ARBA00004687"/>
    </source>
</evidence>
<dbReference type="Pfam" id="PF01663">
    <property type="entry name" value="Phosphodiest"/>
    <property type="match status" value="1"/>
</dbReference>
<feature type="transmembrane region" description="Helical" evidence="12">
    <location>
        <begin position="750"/>
        <end position="771"/>
    </location>
</feature>
<comment type="subcellular location">
    <subcellularLocation>
        <location evidence="1">Endoplasmic reticulum membrane</location>
        <topology evidence="1">Multi-pass membrane protein</topology>
    </subcellularLocation>
</comment>
<sequence>MRSFTVRLKDNDSAMEISKVAFLLLCLFGELFGLILFLQGFLPFRKSVPGYSSFLDVPREPSNADFTPKQLNQYIHDLEMKSWKKEKDSGEDIKPEEDPPPPPPPVAPVIGRTVIMLIDALREDFVFGPKGADHMQFTRGLIDKGQARSFVARAQPPTVTMPRIKAITSGTIPGFMDVVLNLRSDRLEEDNLISQLHRNGKSIYFFGDDTWLKLFPGHFKKTDGTTSSMSLIIPRHLPVTLVDKQWDVLILHYLGLDHIGHLGGPDTPLVGQKLEEMDEVVQQIYEALNQGTPTHLPSLFILCGDHGMSDVGSHGGASPHEIHTPLVFLSGAFDSVTDEINLYPEVQQIDLAPTLSLLLGVPIPLNSLGGVIPELVEDMLPPREVLRGFQVNTHQLASALHKNVADVRAESSFELYQQALRLHSRWLALHKNGTAVPLDTMTDRVVDYYTRAQSAMQDRVSSSLAKYDTFAMMCGIILLFQVFLLTYYATYQSTTIPIEGVRFYPLVAGSFLSIFFFCCVATITGLFIVCTMPGADKVKRHHEYIFVEPVQAVNLAVLCVGLFSLLLGYLLRKPFTRLGHISPFESIGAKGLVVGTVIHTASLLSSSFDEEEHQTWYFLSTTLLLLLMLELISLLGRKDAEQVPWSILFITLGCLMLFRIQRSWNQTGIKWAHMPDVGDWFLRPDHRVYLTTLMVVSIVIIYLFQILEHEQFSLFFLAGLVGATCYRNAIGSIDLMLPIPVSHKGIYEAWFTYAVALALLGRAIISFSGLYPSLEDEDEMYEDADDISLQLLPKGTNPWVGRPSRAVTDFYQSLIVLIVLLLRPHNIAVVAVTVTLQHCIVIYLLPWLRWSPWKMTLLFVWLGQSAFFAQGNSNSAATVDISAGYVGLESHHLVLASLLTSIATFSGPFLWIVLSLHSRGLFYAAFVPSLPTRCLLTGGVF</sequence>
<evidence type="ECO:0000256" key="7">
    <source>
        <dbReference type="ARBA" id="ARBA00022824"/>
    </source>
</evidence>
<organism evidence="14 15">
    <name type="scientific">Stichopus japonicus</name>
    <name type="common">Sea cucumber</name>
    <dbReference type="NCBI Taxonomy" id="307972"/>
    <lineage>
        <taxon>Eukaryota</taxon>
        <taxon>Metazoa</taxon>
        <taxon>Echinodermata</taxon>
        <taxon>Eleutherozoa</taxon>
        <taxon>Echinozoa</taxon>
        <taxon>Holothuroidea</taxon>
        <taxon>Aspidochirotacea</taxon>
        <taxon>Aspidochirotida</taxon>
        <taxon>Stichopodidae</taxon>
        <taxon>Apostichopus</taxon>
    </lineage>
</organism>
<evidence type="ECO:0000256" key="10">
    <source>
        <dbReference type="ARBA" id="ARBA00023180"/>
    </source>
</evidence>
<dbReference type="GO" id="GO:0051267">
    <property type="term" value="F:CP2 mannose-ethanolamine phosphotransferase activity"/>
    <property type="evidence" value="ECO:0007669"/>
    <property type="project" value="TreeGrafter"/>
</dbReference>
<feature type="region of interest" description="Disordered" evidence="11">
    <location>
        <begin position="85"/>
        <end position="106"/>
    </location>
</feature>
<evidence type="ECO:0000256" key="4">
    <source>
        <dbReference type="ARBA" id="ARBA00022502"/>
    </source>
</evidence>
<reference evidence="14 15" key="1">
    <citation type="journal article" date="2017" name="PLoS Biol.">
        <title>The sea cucumber genome provides insights into morphological evolution and visceral regeneration.</title>
        <authorList>
            <person name="Zhang X."/>
            <person name="Sun L."/>
            <person name="Yuan J."/>
            <person name="Sun Y."/>
            <person name="Gao Y."/>
            <person name="Zhang L."/>
            <person name="Li S."/>
            <person name="Dai H."/>
            <person name="Hamel J.F."/>
            <person name="Liu C."/>
            <person name="Yu Y."/>
            <person name="Liu S."/>
            <person name="Lin W."/>
            <person name="Guo K."/>
            <person name="Jin S."/>
            <person name="Xu P."/>
            <person name="Storey K.B."/>
            <person name="Huan P."/>
            <person name="Zhang T."/>
            <person name="Zhou Y."/>
            <person name="Zhang J."/>
            <person name="Lin C."/>
            <person name="Li X."/>
            <person name="Xing L."/>
            <person name="Huo D."/>
            <person name="Sun M."/>
            <person name="Wang L."/>
            <person name="Mercier A."/>
            <person name="Li F."/>
            <person name="Yang H."/>
            <person name="Xiang J."/>
        </authorList>
    </citation>
    <scope>NUCLEOTIDE SEQUENCE [LARGE SCALE GENOMIC DNA]</scope>
    <source>
        <strain evidence="14">Shaxun</strain>
        <tissue evidence="14">Muscle</tissue>
    </source>
</reference>
<keyword evidence="9 12" id="KW-0472">Membrane</keyword>
<feature type="transmembrane region" description="Helical" evidence="12">
    <location>
        <begin position="20"/>
        <end position="42"/>
    </location>
</feature>
<name>A0A2G8K2S5_STIJA</name>
<dbReference type="PANTHER" id="PTHR23072">
    <property type="entry name" value="PHOSPHATIDYLINOSITOL GLYCAN-RELATED"/>
    <property type="match status" value="1"/>
</dbReference>
<feature type="compositionally biased region" description="Basic and acidic residues" evidence="11">
    <location>
        <begin position="85"/>
        <end position="97"/>
    </location>
</feature>